<sequence length="60" mass="7078">MAKRSLRHFLGYRNGFRMTIVKTVLRVVLRLLTLGLCAEIERRKEVKTDEEAKTSTEERK</sequence>
<protein>
    <submittedName>
        <fullName evidence="1">Uncharacterized protein</fullName>
    </submittedName>
</protein>
<proteinExistence type="predicted"/>
<reference evidence="1" key="1">
    <citation type="submission" date="2024-03" db="EMBL/GenBank/DDBJ databases">
        <title>Diverse circular DNA viruses in blood, oral, and fecal samples of captive lemurs.</title>
        <authorList>
            <person name="Paietta E.N."/>
            <person name="Kraberger S."/>
            <person name="Lund M.C."/>
            <person name="Custer J.M."/>
            <person name="Vargas K.M."/>
            <person name="Ehmke E.E."/>
            <person name="Yoder A.D."/>
            <person name="Varsani A."/>
        </authorList>
    </citation>
    <scope>NUCLEOTIDE SEQUENCE</scope>
    <source>
        <strain evidence="1">Duke_24FS_95</strain>
    </source>
</reference>
<name>A0AAU8AZW6_9VIRU</name>
<dbReference type="EMBL" id="PP511568">
    <property type="protein sequence ID" value="XCD05502.1"/>
    <property type="molecule type" value="Genomic_DNA"/>
</dbReference>
<organism evidence="1">
    <name type="scientific">Dulem virus 141</name>
    <dbReference type="NCBI Taxonomy" id="3145618"/>
    <lineage>
        <taxon>Viruses</taxon>
        <taxon>Monodnaviria</taxon>
        <taxon>Sangervirae</taxon>
        <taxon>Phixviricota</taxon>
        <taxon>Malgrandaviricetes</taxon>
        <taxon>Petitvirales</taxon>
        <taxon>Microviridae</taxon>
        <taxon>Microvirus</taxon>
    </lineage>
</organism>
<accession>A0AAU8AZW6</accession>
<evidence type="ECO:0000313" key="1">
    <source>
        <dbReference type="EMBL" id="XCD05502.1"/>
    </source>
</evidence>